<evidence type="ECO:0000313" key="17">
    <source>
        <dbReference type="EMBL" id="KAK6166198.1"/>
    </source>
</evidence>
<dbReference type="PANTHER" id="PTHR45620:SF15">
    <property type="entry name" value="DIURETIC HORMONE 44 RECEPTOR 1-RELATED"/>
    <property type="match status" value="1"/>
</dbReference>
<feature type="transmembrane region" description="Helical" evidence="14">
    <location>
        <begin position="282"/>
        <end position="307"/>
    </location>
</feature>
<evidence type="ECO:0000256" key="1">
    <source>
        <dbReference type="ARBA" id="ARBA00004651"/>
    </source>
</evidence>
<keyword evidence="12" id="KW-0807">Transducer</keyword>
<keyword evidence="8 14" id="KW-0472">Membrane</keyword>
<sequence>MGLNKTDVMHADHHYNNTDNLCNMQDTRKLNFVRDTGVNYCNSTWDDFSCWPTSIAGTFSIIPCPHGLDGVDSTKNASRYCDVNGFWANKSNYDDCLTPSVGKHNITGLPPESPGVRIIYNVGFIVTTIALLAALIIFLYFRHVFLNTEYNVQQKFRSLRCLRNVIHCHLIVTFILRNIIWVILHNVILELYETEYEWFCKVIVTIYNYLHGTNFFWMFVEGLYLFTIIVWAYSADKIRIGYYVIIGWGIPIISAIIWAFVKAYLDDDYCWLPADSQTHFDYILHVPILFVLVSNIFFLSAIIWVLITKLKASHNLETRQYRKAVKATIILFPLLGVTYVLFLMPPSDDPVVGSVFKYANALLQSFQGLFVAVFYCFLNGEVQAVLRKKFSNFQESRSIITRYTKTSYVSSPYRSSFHNHSTAPGSNGKSNGDRGKRFSEDSREEEAENML</sequence>
<dbReference type="SUPFAM" id="SSF81321">
    <property type="entry name" value="Family A G protein-coupled receptor-like"/>
    <property type="match status" value="1"/>
</dbReference>
<evidence type="ECO:0000256" key="7">
    <source>
        <dbReference type="ARBA" id="ARBA00023040"/>
    </source>
</evidence>
<comment type="similarity">
    <text evidence="2">Belongs to the G-protein coupled receptor 2 family.</text>
</comment>
<evidence type="ECO:0000256" key="14">
    <source>
        <dbReference type="SAM" id="Phobius"/>
    </source>
</evidence>
<keyword evidence="7" id="KW-0297">G-protein coupled receptor</keyword>
<feature type="transmembrane region" description="Helical" evidence="14">
    <location>
        <begin position="118"/>
        <end position="141"/>
    </location>
</feature>
<dbReference type="InterPro" id="IPR001879">
    <property type="entry name" value="GPCR_2_extracellular_dom"/>
</dbReference>
<evidence type="ECO:0000256" key="13">
    <source>
        <dbReference type="SAM" id="MobiDB-lite"/>
    </source>
</evidence>
<keyword evidence="11" id="KW-0325">Glycoprotein</keyword>
<evidence type="ECO:0000259" key="16">
    <source>
        <dbReference type="PROSITE" id="PS50261"/>
    </source>
</evidence>
<keyword evidence="5" id="KW-0732">Signal</keyword>
<dbReference type="PRINTS" id="PR00249">
    <property type="entry name" value="GPCRSECRETIN"/>
</dbReference>
<dbReference type="PROSITE" id="PS50227">
    <property type="entry name" value="G_PROTEIN_RECEP_F2_3"/>
    <property type="match status" value="1"/>
</dbReference>
<feature type="compositionally biased region" description="Acidic residues" evidence="13">
    <location>
        <begin position="442"/>
        <end position="451"/>
    </location>
</feature>
<dbReference type="Pfam" id="PF02793">
    <property type="entry name" value="HRM"/>
    <property type="match status" value="1"/>
</dbReference>
<dbReference type="PANTHER" id="PTHR45620">
    <property type="entry name" value="PDF RECEPTOR-LIKE PROTEIN-RELATED"/>
    <property type="match status" value="1"/>
</dbReference>
<feature type="transmembrane region" description="Helical" evidence="14">
    <location>
        <begin position="327"/>
        <end position="346"/>
    </location>
</feature>
<name>A0AAN8G6C6_PATCE</name>
<dbReference type="Pfam" id="PF00002">
    <property type="entry name" value="7tm_2"/>
    <property type="match status" value="1"/>
</dbReference>
<proteinExistence type="inferred from homology"/>
<feature type="transmembrane region" description="Helical" evidence="14">
    <location>
        <begin position="162"/>
        <end position="184"/>
    </location>
</feature>
<feature type="compositionally biased region" description="Basic and acidic residues" evidence="13">
    <location>
        <begin position="431"/>
        <end position="441"/>
    </location>
</feature>
<dbReference type="GO" id="GO:0005886">
    <property type="term" value="C:plasma membrane"/>
    <property type="evidence" value="ECO:0007669"/>
    <property type="project" value="UniProtKB-SubCell"/>
</dbReference>
<evidence type="ECO:0000256" key="8">
    <source>
        <dbReference type="ARBA" id="ARBA00023136"/>
    </source>
</evidence>
<dbReference type="EMBL" id="JAZGQO010000021">
    <property type="protein sequence ID" value="KAK6166198.1"/>
    <property type="molecule type" value="Genomic_DNA"/>
</dbReference>
<keyword evidence="6 14" id="KW-1133">Transmembrane helix</keyword>
<dbReference type="InterPro" id="IPR003051">
    <property type="entry name" value="GPCR_2_CRF_rcpt"/>
</dbReference>
<dbReference type="InterPro" id="IPR000832">
    <property type="entry name" value="GPCR_2_secretin-like"/>
</dbReference>
<evidence type="ECO:0000256" key="9">
    <source>
        <dbReference type="ARBA" id="ARBA00023157"/>
    </source>
</evidence>
<feature type="domain" description="G-protein coupled receptors family 2 profile 2" evidence="16">
    <location>
        <begin position="116"/>
        <end position="379"/>
    </location>
</feature>
<protein>
    <submittedName>
        <fullName evidence="17">Uncharacterized protein</fullName>
    </submittedName>
</protein>
<dbReference type="PROSITE" id="PS50261">
    <property type="entry name" value="G_PROTEIN_RECEP_F2_4"/>
    <property type="match status" value="1"/>
</dbReference>
<dbReference type="GO" id="GO:0017046">
    <property type="term" value="F:peptide hormone binding"/>
    <property type="evidence" value="ECO:0007669"/>
    <property type="project" value="TreeGrafter"/>
</dbReference>
<gene>
    <name evidence="17" type="ORF">SNE40_022952</name>
</gene>
<evidence type="ECO:0000256" key="3">
    <source>
        <dbReference type="ARBA" id="ARBA00022475"/>
    </source>
</evidence>
<evidence type="ECO:0000256" key="4">
    <source>
        <dbReference type="ARBA" id="ARBA00022692"/>
    </source>
</evidence>
<evidence type="ECO:0000259" key="15">
    <source>
        <dbReference type="PROSITE" id="PS50227"/>
    </source>
</evidence>
<feature type="transmembrane region" description="Helical" evidence="14">
    <location>
        <begin position="358"/>
        <end position="378"/>
    </location>
</feature>
<dbReference type="PROSITE" id="PS00650">
    <property type="entry name" value="G_PROTEIN_RECEP_F2_2"/>
    <property type="match status" value="1"/>
</dbReference>
<evidence type="ECO:0000256" key="6">
    <source>
        <dbReference type="ARBA" id="ARBA00022989"/>
    </source>
</evidence>
<evidence type="ECO:0000256" key="11">
    <source>
        <dbReference type="ARBA" id="ARBA00023180"/>
    </source>
</evidence>
<evidence type="ECO:0000256" key="10">
    <source>
        <dbReference type="ARBA" id="ARBA00023170"/>
    </source>
</evidence>
<comment type="subcellular location">
    <subcellularLocation>
        <location evidence="1">Cell membrane</location>
        <topology evidence="1">Multi-pass membrane protein</topology>
    </subcellularLocation>
</comment>
<keyword evidence="4 14" id="KW-0812">Transmembrane</keyword>
<dbReference type="SMART" id="SM00008">
    <property type="entry name" value="HormR"/>
    <property type="match status" value="1"/>
</dbReference>
<dbReference type="GO" id="GO:0008528">
    <property type="term" value="F:G protein-coupled peptide receptor activity"/>
    <property type="evidence" value="ECO:0007669"/>
    <property type="project" value="TreeGrafter"/>
</dbReference>
<evidence type="ECO:0000256" key="5">
    <source>
        <dbReference type="ARBA" id="ARBA00022729"/>
    </source>
</evidence>
<feature type="compositionally biased region" description="Polar residues" evidence="13">
    <location>
        <begin position="412"/>
        <end position="430"/>
    </location>
</feature>
<dbReference type="CDD" id="cd15264">
    <property type="entry name" value="7tmB1_CRF-R"/>
    <property type="match status" value="1"/>
</dbReference>
<feature type="region of interest" description="Disordered" evidence="13">
    <location>
        <begin position="412"/>
        <end position="451"/>
    </location>
</feature>
<dbReference type="AlphaFoldDB" id="A0AAN8G6C6"/>
<evidence type="ECO:0000313" key="18">
    <source>
        <dbReference type="Proteomes" id="UP001347796"/>
    </source>
</evidence>
<dbReference type="InterPro" id="IPR017981">
    <property type="entry name" value="GPCR_2-like_7TM"/>
</dbReference>
<feature type="domain" description="G-protein coupled receptors family 2 profile 1" evidence="15">
    <location>
        <begin position="21"/>
        <end position="100"/>
    </location>
</feature>
<accession>A0AAN8G6C6</accession>
<dbReference type="Gene3D" id="1.20.1070.10">
    <property type="entry name" value="Rhodopsin 7-helix transmembrane proteins"/>
    <property type="match status" value="1"/>
</dbReference>
<dbReference type="SUPFAM" id="SSF111418">
    <property type="entry name" value="Hormone receptor domain"/>
    <property type="match status" value="1"/>
</dbReference>
<comment type="caution">
    <text evidence="17">The sequence shown here is derived from an EMBL/GenBank/DDBJ whole genome shotgun (WGS) entry which is preliminary data.</text>
</comment>
<evidence type="ECO:0000256" key="12">
    <source>
        <dbReference type="ARBA" id="ARBA00023224"/>
    </source>
</evidence>
<evidence type="ECO:0000256" key="2">
    <source>
        <dbReference type="ARBA" id="ARBA00005314"/>
    </source>
</evidence>
<dbReference type="GO" id="GO:0007188">
    <property type="term" value="P:adenylate cyclase-modulating G protein-coupled receptor signaling pathway"/>
    <property type="evidence" value="ECO:0007669"/>
    <property type="project" value="TreeGrafter"/>
</dbReference>
<feature type="transmembrane region" description="Helical" evidence="14">
    <location>
        <begin position="240"/>
        <end position="262"/>
    </location>
</feature>
<keyword evidence="3" id="KW-1003">Cell membrane</keyword>
<reference evidence="17 18" key="1">
    <citation type="submission" date="2024-01" db="EMBL/GenBank/DDBJ databases">
        <title>The genome of the rayed Mediterranean limpet Patella caerulea (Linnaeus, 1758).</title>
        <authorList>
            <person name="Anh-Thu Weber A."/>
            <person name="Halstead-Nussloch G."/>
        </authorList>
    </citation>
    <scope>NUCLEOTIDE SEQUENCE [LARGE SCALE GENOMIC DNA]</scope>
    <source>
        <strain evidence="17">AATW-2023a</strain>
        <tissue evidence="17">Whole specimen</tissue>
    </source>
</reference>
<dbReference type="InterPro" id="IPR036445">
    <property type="entry name" value="GPCR_2_extracell_dom_sf"/>
</dbReference>
<dbReference type="InterPro" id="IPR050332">
    <property type="entry name" value="GPCR_2"/>
</dbReference>
<dbReference type="PROSITE" id="PS00649">
    <property type="entry name" value="G_PROTEIN_RECEP_F2_1"/>
    <property type="match status" value="1"/>
</dbReference>
<organism evidence="17 18">
    <name type="scientific">Patella caerulea</name>
    <name type="common">Rayed Mediterranean limpet</name>
    <dbReference type="NCBI Taxonomy" id="87958"/>
    <lineage>
        <taxon>Eukaryota</taxon>
        <taxon>Metazoa</taxon>
        <taxon>Spiralia</taxon>
        <taxon>Lophotrochozoa</taxon>
        <taxon>Mollusca</taxon>
        <taxon>Gastropoda</taxon>
        <taxon>Patellogastropoda</taxon>
        <taxon>Patelloidea</taxon>
        <taxon>Patellidae</taxon>
        <taxon>Patella</taxon>
    </lineage>
</organism>
<dbReference type="InterPro" id="IPR017983">
    <property type="entry name" value="GPCR_2_secretin-like_CS"/>
</dbReference>
<feature type="transmembrane region" description="Helical" evidence="14">
    <location>
        <begin position="215"/>
        <end position="233"/>
    </location>
</feature>
<dbReference type="Proteomes" id="UP001347796">
    <property type="component" value="Unassembled WGS sequence"/>
</dbReference>
<dbReference type="GO" id="GO:0007166">
    <property type="term" value="P:cell surface receptor signaling pathway"/>
    <property type="evidence" value="ECO:0007669"/>
    <property type="project" value="InterPro"/>
</dbReference>
<dbReference type="PRINTS" id="PR01279">
    <property type="entry name" value="CRFRECEPTOR"/>
</dbReference>
<keyword evidence="10" id="KW-0675">Receptor</keyword>
<keyword evidence="9" id="KW-1015">Disulfide bond</keyword>
<keyword evidence="18" id="KW-1185">Reference proteome</keyword>
<dbReference type="Gene3D" id="4.10.1240.10">
    <property type="entry name" value="GPCR, family 2, extracellular hormone receptor domain"/>
    <property type="match status" value="1"/>
</dbReference>